<name>A0A545AV31_9ACTN</name>
<organism evidence="7 8">
    <name type="scientific">Cryptosporangium phraense</name>
    <dbReference type="NCBI Taxonomy" id="2593070"/>
    <lineage>
        <taxon>Bacteria</taxon>
        <taxon>Bacillati</taxon>
        <taxon>Actinomycetota</taxon>
        <taxon>Actinomycetes</taxon>
        <taxon>Cryptosporangiales</taxon>
        <taxon>Cryptosporangiaceae</taxon>
        <taxon>Cryptosporangium</taxon>
    </lineage>
</organism>
<dbReference type="InterPro" id="IPR002491">
    <property type="entry name" value="ABC_transptr_periplasmic_BD"/>
</dbReference>
<evidence type="ECO:0000313" key="7">
    <source>
        <dbReference type="EMBL" id="TQS45192.1"/>
    </source>
</evidence>
<protein>
    <submittedName>
        <fullName evidence="7">ABC transporter substrate-binding protein</fullName>
    </submittedName>
</protein>
<comment type="similarity">
    <text evidence="2">Belongs to the bacterial solute-binding protein 8 family.</text>
</comment>
<dbReference type="EMBL" id="VIRS01000005">
    <property type="protein sequence ID" value="TQS45192.1"/>
    <property type="molecule type" value="Genomic_DNA"/>
</dbReference>
<comment type="subcellular location">
    <subcellularLocation>
        <location evidence="1">Cell envelope</location>
    </subcellularLocation>
</comment>
<evidence type="ECO:0000256" key="5">
    <source>
        <dbReference type="SAM" id="MobiDB-lite"/>
    </source>
</evidence>
<feature type="compositionally biased region" description="Basic residues" evidence="5">
    <location>
        <begin position="15"/>
        <end position="26"/>
    </location>
</feature>
<sequence>MRAAAHRARLDAGRRAARPQPRRPLRHPPGGDEGRRDRRRGRAGRGHHAHPHRGRLRASLPGHRRPGIRHPADHPASHRQHPEGIPPVKLRSTRVAGLAVAVAASLILAACGGSDTDSSSSSSAAPAGPFEFKDARGKTVTIEKTPTTVVAQSSVAAALWDAGFQVKGAYGELTPDAGGKLSFQAGNLDLKKVDVIGKTYGEFDTEKYALLDPQLLIDYTYDAKALWYVPQAQADRVEKLAPTLAVPGNYQTTDEAIQTFVDLAGKLGADTGSDALKTAKTRYDTALKDISAVAKTSGLKVAIMSPGKDSLYVVKPAMVPEGNTLKAQGLDLMDATGKSKDTDVFAQQSWEEAPTYKDADVILVDARTYEGSKADLAKVATWANLPAVKAGQVYPWYAAAPYSYASYAKIYAELAADLKAAKKL</sequence>
<feature type="compositionally biased region" description="Basic and acidic residues" evidence="5">
    <location>
        <begin position="70"/>
        <end position="82"/>
    </location>
</feature>
<evidence type="ECO:0000256" key="3">
    <source>
        <dbReference type="ARBA" id="ARBA00022448"/>
    </source>
</evidence>
<dbReference type="InParanoid" id="A0A545AV31"/>
<feature type="domain" description="Fe/B12 periplasmic-binding" evidence="6">
    <location>
        <begin position="147"/>
        <end position="424"/>
    </location>
</feature>
<dbReference type="PROSITE" id="PS50983">
    <property type="entry name" value="FE_B12_PBP"/>
    <property type="match status" value="1"/>
</dbReference>
<evidence type="ECO:0000259" key="6">
    <source>
        <dbReference type="PROSITE" id="PS50983"/>
    </source>
</evidence>
<dbReference type="InterPro" id="IPR051313">
    <property type="entry name" value="Bact_iron-sidero_bind"/>
</dbReference>
<accession>A0A545AV31</accession>
<keyword evidence="4" id="KW-0732">Signal</keyword>
<dbReference type="AlphaFoldDB" id="A0A545AV31"/>
<evidence type="ECO:0000313" key="8">
    <source>
        <dbReference type="Proteomes" id="UP000317982"/>
    </source>
</evidence>
<dbReference type="GO" id="GO:1901678">
    <property type="term" value="P:iron coordination entity transport"/>
    <property type="evidence" value="ECO:0007669"/>
    <property type="project" value="UniProtKB-ARBA"/>
</dbReference>
<evidence type="ECO:0000256" key="2">
    <source>
        <dbReference type="ARBA" id="ARBA00008814"/>
    </source>
</evidence>
<comment type="caution">
    <text evidence="7">The sequence shown here is derived from an EMBL/GenBank/DDBJ whole genome shotgun (WGS) entry which is preliminary data.</text>
</comment>
<feature type="compositionally biased region" description="Basic residues" evidence="5">
    <location>
        <begin position="37"/>
        <end position="68"/>
    </location>
</feature>
<keyword evidence="3" id="KW-0813">Transport</keyword>
<dbReference type="PANTHER" id="PTHR30532">
    <property type="entry name" value="IRON III DICITRATE-BINDING PERIPLASMIC PROTEIN"/>
    <property type="match status" value="1"/>
</dbReference>
<dbReference type="Pfam" id="PF01497">
    <property type="entry name" value="Peripla_BP_2"/>
    <property type="match status" value="1"/>
</dbReference>
<evidence type="ECO:0000256" key="1">
    <source>
        <dbReference type="ARBA" id="ARBA00004196"/>
    </source>
</evidence>
<dbReference type="GO" id="GO:0030288">
    <property type="term" value="C:outer membrane-bounded periplasmic space"/>
    <property type="evidence" value="ECO:0007669"/>
    <property type="project" value="TreeGrafter"/>
</dbReference>
<dbReference type="SUPFAM" id="SSF53807">
    <property type="entry name" value="Helical backbone' metal receptor"/>
    <property type="match status" value="1"/>
</dbReference>
<keyword evidence="8" id="KW-1185">Reference proteome</keyword>
<feature type="region of interest" description="Disordered" evidence="5">
    <location>
        <begin position="1"/>
        <end position="87"/>
    </location>
</feature>
<gene>
    <name evidence="7" type="ORF">FL583_08800</name>
</gene>
<dbReference type="PANTHER" id="PTHR30532:SF24">
    <property type="entry name" value="FERRIC ENTEROBACTIN-BINDING PERIPLASMIC PROTEIN FEPB"/>
    <property type="match status" value="1"/>
</dbReference>
<proteinExistence type="inferred from homology"/>
<evidence type="ECO:0000256" key="4">
    <source>
        <dbReference type="ARBA" id="ARBA00022729"/>
    </source>
</evidence>
<dbReference type="OrthoDB" id="7941913at2"/>
<reference evidence="7 8" key="1">
    <citation type="submission" date="2019-07" db="EMBL/GenBank/DDBJ databases">
        <title>Cryptosporangium phraense sp. nov., isolated from plant litter.</title>
        <authorList>
            <person name="Suriyachadkun C."/>
        </authorList>
    </citation>
    <scope>NUCLEOTIDE SEQUENCE [LARGE SCALE GENOMIC DNA]</scope>
    <source>
        <strain evidence="7 8">A-T 5661</strain>
    </source>
</reference>
<dbReference type="Proteomes" id="UP000317982">
    <property type="component" value="Unassembled WGS sequence"/>
</dbReference>
<dbReference type="Gene3D" id="3.40.50.1980">
    <property type="entry name" value="Nitrogenase molybdenum iron protein domain"/>
    <property type="match status" value="2"/>
</dbReference>